<accession>A0A5D3KDC2</accession>
<comment type="caution">
    <text evidence="1">The sequence shown here is derived from an EMBL/GenBank/DDBJ whole genome shotgun (WGS) entry which is preliminary data.</text>
</comment>
<gene>
    <name evidence="1" type="ORF">FXB40_40025</name>
</gene>
<dbReference type="EMBL" id="VSSS01000070">
    <property type="protein sequence ID" value="TYL87677.1"/>
    <property type="molecule type" value="Genomic_DNA"/>
</dbReference>
<dbReference type="Proteomes" id="UP000324758">
    <property type="component" value="Unassembled WGS sequence"/>
</dbReference>
<proteinExistence type="predicted"/>
<dbReference type="RefSeq" id="WP_148777769.1">
    <property type="nucleotide sequence ID" value="NZ_VSSS01000070.1"/>
</dbReference>
<organism evidence="1 2">
    <name type="scientific">Bradyrhizobium rifense</name>
    <dbReference type="NCBI Taxonomy" id="515499"/>
    <lineage>
        <taxon>Bacteria</taxon>
        <taxon>Pseudomonadati</taxon>
        <taxon>Pseudomonadota</taxon>
        <taxon>Alphaproteobacteria</taxon>
        <taxon>Hyphomicrobiales</taxon>
        <taxon>Nitrobacteraceae</taxon>
        <taxon>Bradyrhizobium</taxon>
    </lineage>
</organism>
<keyword evidence="2" id="KW-1185">Reference proteome</keyword>
<sequence>MTTIVTSVTASPARGVLQSGDTVTFTLAMSSAVTVSGGTPTLTLSDGGAALYDAAATAALGDPSKLVFTYKVAAADQPVDGLSFVRGNYNGAAVVDATGQVPDFSGVYASSFTPLQVDTAGPGTPVNTTLFAGTDASGHVNLWVTNGTPAGTSELSVAGASSNGLQPTGFVSLGNKVLFSGLDATNHKALWVSDGTASGTTKLSIAGASPNGFNPTNLTQVGDKVFFSAIDAFGHGNIWITDGTASGTSELFVPGLTSIAASGFTALGGKVLFSSGNDLWITDGTTAGTSKLSVAGASSPNGLQPSNLLAFGGKVLFEGADSTNKFGLWVTDGTAAGTSELSVAGLNYPHSFASIGDKVMFVAQDPTNFTNTLWVTDGTSAGTSQLQIPGTYTVGGLTAFGGKVIFQYGTDLWVSDGTTAGTTKLDVSNASGFGIFSSSSFESTRSQFGGAYFTVVGNEVLFQGRDANDQVALWRTDGTAAGTFEIPVSGVPQAYVAGRDFATIGNKSFFVGPGSAADALWVSDGTSAGTYELGVPARFSLYGDAYVVDHPYFAAFGSKALFAVDGGALWVSDGTTAGTYQLGNASPFYNRYNNNGATYPGFTVFGDHALFAGLGAHGTGLWVTDGTSAGTYELSVAGAQTLPSPTSFGPFGLQPAAMQVFGTQVLFGGDDTTGGYGLWITDGTSAGTTELVGGVSAFGHGAAWNVTVLGNKAVFDTFDSTGKTILGVTDGTAAGTTVLPVAGASATAFNPSALAVAGNKVVFTGVDAAGKNAIWSTDGTSVGTSELFAGFGSAPTLFAQFRGKAIFKAADAQPELWVSDGTVAGTTEFYIPGGGANMYSLAVQSDRVVFAGTDTSGRYSLWSSDGTLAGTSELSVAGAYVGGSGGGIFTQMTPTAVTLGGKTYFTGRDASTNINLFVTDGTSAGSHEIVVNGAAATGLNPTNLSVVNGKIMFDGVDASGKTSLWVSDGTSAGTVELSSQPGSLVPGPFGVVNPPPPASVVSFTGSPANGVVHAGDTVTFTMTMSRGVTVSGGTPTLTLNDGGTAVYDAAATAALGDPTKMVFSYTVGASDLSESGLSFVRGDQNGAVIVDSSGNVPDFSGAFATSFSGIQVATAPTAVTSIVASPSNGVEKPGDTVTFTITMNRAVTISGGTPTLTLNDGGIASYDAAATAALGDPAKMVFSYTVGASDAEVNGLSFVRGDQNGSVIVDGQGKGPDFSGIFSASFSGLQIAPTTVTSVVASPSSATEHAGDTVTFTVTLNRGVSVSGGAPVLTLNDGGVAIYDAAATAALGDPTKLVFSYTVGATDKSVNGLSFAKGDLNGTSIIDAAGKSPDLSGLFSSGFSGIQIATAPGVQAVGTKFQIDNANQNGNAVTIIAELGNGTIAAAWLQNGAVHTQIFDQNGGKLGAESTVSLPNGSIFPGSITALTNGGFAVAWTTLNNSEVLTQLYNASGAPINATFQVNTTGAVEIDNGTITALANGGFVAAWNVYDGQTTTTKAQIYDGNGARVGNEFSPSAQTNADRPVITGLADGDFIVISHDAGSFVVTGQIFDAQGNAVGAAFAVHSGTQQIGETLNNLSVAALPTGGFVVSWERDYDYRASGFSAIEAQQFDAAGGKIASQLAVNTFTSPRSIYGTNYYTPEVAALADGNFVVTWQDVTLSSVGSTSSIKAQVFDAYNQQKIGTEFGLDTVNTAGSRSQVVALQDGGFAIAWGDGSGEKGQVYAANPAVTTIAAGTTLEIPGASTAKLAFAPGGVALQLDHSAAFAGSITGFGGGDAIDLADIAFNGAATTLGYFGSDSNSGGHLAVSDGNHAAALTLLGQYSVASFVLSADGHGGTLITAAADAAHQPQLAAHA</sequence>
<evidence type="ECO:0000313" key="1">
    <source>
        <dbReference type="EMBL" id="TYL87677.1"/>
    </source>
</evidence>
<reference evidence="1 2" key="1">
    <citation type="submission" date="2019-08" db="EMBL/GenBank/DDBJ databases">
        <title>Bradyrhizobium hipponensis sp. nov., a rhizobium isolated from a Lupinus angustifolius root nodule in Tunisia.</title>
        <authorList>
            <person name="Off K."/>
            <person name="Rejili M."/>
            <person name="Mars M."/>
            <person name="Brachmann A."/>
            <person name="Marin M."/>
        </authorList>
    </citation>
    <scope>NUCLEOTIDE SEQUENCE [LARGE SCALE GENOMIC DNA]</scope>
    <source>
        <strain evidence="1 2">CTAW71</strain>
    </source>
</reference>
<dbReference type="OrthoDB" id="9773411at2"/>
<evidence type="ECO:0008006" key="3">
    <source>
        <dbReference type="Google" id="ProtNLM"/>
    </source>
</evidence>
<evidence type="ECO:0000313" key="2">
    <source>
        <dbReference type="Proteomes" id="UP000324758"/>
    </source>
</evidence>
<name>A0A5D3KDC2_9BRAD</name>
<protein>
    <recommendedName>
        <fullName evidence="3">Tandem-95 repeat protein</fullName>
    </recommendedName>
</protein>